<dbReference type="InterPro" id="IPR036291">
    <property type="entry name" value="NAD(P)-bd_dom_sf"/>
</dbReference>
<evidence type="ECO:0000256" key="5">
    <source>
        <dbReference type="PIRSR" id="PIRSR000102-1"/>
    </source>
</evidence>
<feature type="domain" description="Lactate/malate dehydrogenase C-terminal" evidence="9">
    <location>
        <begin position="146"/>
        <end position="303"/>
    </location>
</feature>
<proteinExistence type="inferred from homology"/>
<comment type="catalytic activity">
    <reaction evidence="4">
        <text>(S)-malate + NAD(+) = oxaloacetate + NADH + H(+)</text>
        <dbReference type="Rhea" id="RHEA:21432"/>
        <dbReference type="ChEBI" id="CHEBI:15378"/>
        <dbReference type="ChEBI" id="CHEBI:15589"/>
        <dbReference type="ChEBI" id="CHEBI:16452"/>
        <dbReference type="ChEBI" id="CHEBI:57540"/>
        <dbReference type="ChEBI" id="CHEBI:57945"/>
        <dbReference type="EC" id="1.1.1.37"/>
    </reaction>
</comment>
<dbReference type="Proteomes" id="UP001155034">
    <property type="component" value="Unassembled WGS sequence"/>
</dbReference>
<evidence type="ECO:0000256" key="7">
    <source>
        <dbReference type="PIRSR" id="PIRSR000102-3"/>
    </source>
</evidence>
<feature type="binding site" evidence="4 6">
    <location>
        <position position="81"/>
    </location>
    <ligand>
        <name>substrate</name>
    </ligand>
</feature>
<evidence type="ECO:0000259" key="8">
    <source>
        <dbReference type="Pfam" id="PF00056"/>
    </source>
</evidence>
<dbReference type="RefSeq" id="WP_183989913.1">
    <property type="nucleotide sequence ID" value="NZ_JACIFG010000002.1"/>
</dbReference>
<dbReference type="Pfam" id="PF02866">
    <property type="entry name" value="Ldh_1_C"/>
    <property type="match status" value="1"/>
</dbReference>
<dbReference type="EC" id="1.1.1.37" evidence="4"/>
<dbReference type="PIRSF" id="PIRSF000102">
    <property type="entry name" value="Lac_mal_DH"/>
    <property type="match status" value="1"/>
</dbReference>
<dbReference type="Gene3D" id="3.90.110.10">
    <property type="entry name" value="Lactate dehydrogenase/glycoside hydrolase, family 4, C-terminal"/>
    <property type="match status" value="1"/>
</dbReference>
<comment type="similarity">
    <text evidence="4">Belongs to the LDH/MDH superfamily. MDH type 3 family.</text>
</comment>
<dbReference type="NCBIfam" id="TIGR01763">
    <property type="entry name" value="MalateDH_bact"/>
    <property type="match status" value="1"/>
</dbReference>
<keyword evidence="2 4" id="KW-0560">Oxidoreductase</keyword>
<dbReference type="PRINTS" id="PR00086">
    <property type="entry name" value="LLDHDRGNASE"/>
</dbReference>
<dbReference type="NCBIfam" id="NF004863">
    <property type="entry name" value="PRK06223.1"/>
    <property type="match status" value="1"/>
</dbReference>
<dbReference type="GO" id="GO:0006089">
    <property type="term" value="P:lactate metabolic process"/>
    <property type="evidence" value="ECO:0007669"/>
    <property type="project" value="TreeGrafter"/>
</dbReference>
<reference evidence="10" key="1">
    <citation type="submission" date="2022-08" db="EMBL/GenBank/DDBJ databases">
        <title>Genomic Encyclopedia of Type Strains, Phase V (KMG-V): Genome sequencing to study the core and pangenomes of soil and plant-associated prokaryotes.</title>
        <authorList>
            <person name="Whitman W."/>
        </authorList>
    </citation>
    <scope>NUCLEOTIDE SEQUENCE</scope>
    <source>
        <strain evidence="10">SP2016B</strain>
    </source>
</reference>
<dbReference type="SUPFAM" id="SSF51735">
    <property type="entry name" value="NAD(P)-binding Rossmann-fold domains"/>
    <property type="match status" value="1"/>
</dbReference>
<evidence type="ECO:0000256" key="3">
    <source>
        <dbReference type="ARBA" id="ARBA00023027"/>
    </source>
</evidence>
<evidence type="ECO:0000256" key="2">
    <source>
        <dbReference type="ARBA" id="ARBA00023002"/>
    </source>
</evidence>
<feature type="binding site" evidence="4 7">
    <location>
        <position position="32"/>
    </location>
    <ligand>
        <name>NAD(+)</name>
        <dbReference type="ChEBI" id="CHEBI:57540"/>
    </ligand>
</feature>
<comment type="caution">
    <text evidence="10">The sequence shown here is derived from an EMBL/GenBank/DDBJ whole genome shotgun (WGS) entry which is preliminary data.</text>
</comment>
<feature type="binding site" evidence="4 6">
    <location>
        <position position="87"/>
    </location>
    <ligand>
        <name>substrate</name>
    </ligand>
</feature>
<dbReference type="PANTHER" id="PTHR43128:SF16">
    <property type="entry name" value="L-LACTATE DEHYDROGENASE"/>
    <property type="match status" value="1"/>
</dbReference>
<name>A0A9X2R9I3_9BACT</name>
<protein>
    <recommendedName>
        <fullName evidence="4">Malate dehydrogenase</fullName>
        <ecNumber evidence="4">1.1.1.37</ecNumber>
    </recommendedName>
</protein>
<accession>A0A9X2R9I3</accession>
<feature type="binding site" evidence="4 7">
    <location>
        <begin position="7"/>
        <end position="12"/>
    </location>
    <ligand>
        <name>NAD(+)</name>
        <dbReference type="ChEBI" id="CHEBI:57540"/>
    </ligand>
</feature>
<dbReference type="GO" id="GO:0004459">
    <property type="term" value="F:L-lactate dehydrogenase (NAD+) activity"/>
    <property type="evidence" value="ECO:0007669"/>
    <property type="project" value="TreeGrafter"/>
</dbReference>
<dbReference type="Gene3D" id="3.40.50.720">
    <property type="entry name" value="NAD(P)-binding Rossmann-like Domain"/>
    <property type="match status" value="1"/>
</dbReference>
<dbReference type="Pfam" id="PF00056">
    <property type="entry name" value="Ldh_1_N"/>
    <property type="match status" value="1"/>
</dbReference>
<gene>
    <name evidence="4" type="primary">mdh</name>
    <name evidence="10" type="ORF">GGP82_002031</name>
</gene>
<dbReference type="PANTHER" id="PTHR43128">
    <property type="entry name" value="L-2-HYDROXYCARBOXYLATE DEHYDROGENASE (NAD(P)(+))"/>
    <property type="match status" value="1"/>
</dbReference>
<dbReference type="HAMAP" id="MF_00487">
    <property type="entry name" value="Malate_dehydrog_3"/>
    <property type="match status" value="1"/>
</dbReference>
<dbReference type="CDD" id="cd01339">
    <property type="entry name" value="LDH-like_MDH"/>
    <property type="match status" value="1"/>
</dbReference>
<keyword evidence="1 4" id="KW-0816">Tricarboxylic acid cycle</keyword>
<evidence type="ECO:0000256" key="4">
    <source>
        <dbReference type="HAMAP-Rule" id="MF_00487"/>
    </source>
</evidence>
<evidence type="ECO:0000256" key="6">
    <source>
        <dbReference type="PIRSR" id="PIRSR000102-2"/>
    </source>
</evidence>
<evidence type="ECO:0000313" key="10">
    <source>
        <dbReference type="EMBL" id="MCS3865473.1"/>
    </source>
</evidence>
<dbReference type="GO" id="GO:0030060">
    <property type="term" value="F:L-malate dehydrogenase (NAD+) activity"/>
    <property type="evidence" value="ECO:0007669"/>
    <property type="project" value="UniProtKB-UniRule"/>
</dbReference>
<dbReference type="FunFam" id="3.40.50.720:FF:000018">
    <property type="entry name" value="Malate dehydrogenase"/>
    <property type="match status" value="1"/>
</dbReference>
<dbReference type="InterPro" id="IPR022383">
    <property type="entry name" value="Lactate/malate_DH_C"/>
</dbReference>
<keyword evidence="3 4" id="KW-0520">NAD</keyword>
<dbReference type="InterPro" id="IPR001236">
    <property type="entry name" value="Lactate/malate_DH_N"/>
</dbReference>
<feature type="active site" description="Proton acceptor" evidence="4 5">
    <location>
        <position position="174"/>
    </location>
</feature>
<comment type="function">
    <text evidence="4">Catalyzes the reversible oxidation of malate to oxaloacetate.</text>
</comment>
<feature type="binding site" evidence="4 7">
    <location>
        <begin position="117"/>
        <end position="119"/>
    </location>
    <ligand>
        <name>NAD(+)</name>
        <dbReference type="ChEBI" id="CHEBI:57540"/>
    </ligand>
</feature>
<evidence type="ECO:0000259" key="9">
    <source>
        <dbReference type="Pfam" id="PF02866"/>
    </source>
</evidence>
<feature type="binding site" evidence="4 6">
    <location>
        <position position="119"/>
    </location>
    <ligand>
        <name>substrate</name>
    </ligand>
</feature>
<dbReference type="GO" id="GO:0006099">
    <property type="term" value="P:tricarboxylic acid cycle"/>
    <property type="evidence" value="ECO:0007669"/>
    <property type="project" value="UniProtKB-UniRule"/>
</dbReference>
<organism evidence="10 11">
    <name type="scientific">Salinibacter ruber</name>
    <dbReference type="NCBI Taxonomy" id="146919"/>
    <lineage>
        <taxon>Bacteria</taxon>
        <taxon>Pseudomonadati</taxon>
        <taxon>Rhodothermota</taxon>
        <taxon>Rhodothermia</taxon>
        <taxon>Rhodothermales</taxon>
        <taxon>Salinibacteraceae</taxon>
        <taxon>Salinibacter</taxon>
    </lineage>
</organism>
<dbReference type="FunFam" id="3.90.110.10:FF:000004">
    <property type="entry name" value="Malate dehydrogenase"/>
    <property type="match status" value="1"/>
</dbReference>
<feature type="binding site" evidence="4 6">
    <location>
        <position position="150"/>
    </location>
    <ligand>
        <name>substrate</name>
    </ligand>
</feature>
<dbReference type="InterPro" id="IPR015955">
    <property type="entry name" value="Lactate_DH/Glyco_Ohase_4_C"/>
</dbReference>
<dbReference type="EMBL" id="JANTYZ010000005">
    <property type="protein sequence ID" value="MCS3865473.1"/>
    <property type="molecule type" value="Genomic_DNA"/>
</dbReference>
<dbReference type="InterPro" id="IPR011275">
    <property type="entry name" value="Malate_DH_type3"/>
</dbReference>
<dbReference type="AlphaFoldDB" id="A0A9X2R9I3"/>
<feature type="binding site" evidence="4 7">
    <location>
        <position position="94"/>
    </location>
    <ligand>
        <name>NAD(+)</name>
        <dbReference type="ChEBI" id="CHEBI:57540"/>
    </ligand>
</feature>
<feature type="domain" description="Lactate/malate dehydrogenase N-terminal" evidence="8">
    <location>
        <begin position="1"/>
        <end position="141"/>
    </location>
</feature>
<sequence length="314" mass="33270">MKVTVIGAGNVGATVAECVARQDVAKEVVMVDIKDGMPQGKALDMRESSPIHGFDTRVTGTNDYGPTEDSDVCIITAGLPRSPGMSRDDLLAKNTEIVGGVTEQFVEGSPDSTIIVVANPLDVMTYVAYEASGFPTNRVMGMAGVLDTGRFRSFIAEELDVSVRDVQALLMGGHGDTMVPLPRYTTVGGIPVPQLIDDARIEEIVERTKGAGGEIVDLMGTSAWYAPGAAAAEMTEAILKDNKRILPCAAYCDGEYGLEDLFIGVPVKIGAGGVEEVIEVDLDADEKAQLKTSAGHVHSNLDDLQRLRDEGKIG</sequence>
<dbReference type="SUPFAM" id="SSF56327">
    <property type="entry name" value="LDH C-terminal domain-like"/>
    <property type="match status" value="1"/>
</dbReference>
<evidence type="ECO:0000313" key="11">
    <source>
        <dbReference type="Proteomes" id="UP001155034"/>
    </source>
</evidence>
<dbReference type="InterPro" id="IPR001557">
    <property type="entry name" value="L-lactate/malate_DH"/>
</dbReference>
<evidence type="ECO:0000256" key="1">
    <source>
        <dbReference type="ARBA" id="ARBA00022532"/>
    </source>
</evidence>